<name>A0ABV2IDR8_9HYPH</name>
<dbReference type="InterPro" id="IPR016181">
    <property type="entry name" value="Acyl_CoA_acyltransferase"/>
</dbReference>
<organism evidence="2 3">
    <name type="scientific">Martelella mangrovi</name>
    <dbReference type="NCBI Taxonomy" id="1397477"/>
    <lineage>
        <taxon>Bacteria</taxon>
        <taxon>Pseudomonadati</taxon>
        <taxon>Pseudomonadota</taxon>
        <taxon>Alphaproteobacteria</taxon>
        <taxon>Hyphomicrobiales</taxon>
        <taxon>Aurantimonadaceae</taxon>
        <taxon>Martelella</taxon>
    </lineage>
</organism>
<reference evidence="2 3" key="1">
    <citation type="submission" date="2024-06" db="EMBL/GenBank/DDBJ databases">
        <title>Genomic Encyclopedia of Type Strains, Phase IV (KMG-IV): sequencing the most valuable type-strain genomes for metagenomic binning, comparative biology and taxonomic classification.</title>
        <authorList>
            <person name="Goeker M."/>
        </authorList>
    </citation>
    <scope>NUCLEOTIDE SEQUENCE [LARGE SCALE GENOMIC DNA]</scope>
    <source>
        <strain evidence="2 3">DSM 28102</strain>
    </source>
</reference>
<keyword evidence="3" id="KW-1185">Reference proteome</keyword>
<evidence type="ECO:0000256" key="1">
    <source>
        <dbReference type="SAM" id="MobiDB-lite"/>
    </source>
</evidence>
<dbReference type="RefSeq" id="WP_354434907.1">
    <property type="nucleotide sequence ID" value="NZ_JBEPLY010000011.1"/>
</dbReference>
<dbReference type="SUPFAM" id="SSF55729">
    <property type="entry name" value="Acyl-CoA N-acyltransferases (Nat)"/>
    <property type="match status" value="1"/>
</dbReference>
<accession>A0ABV2IDR8</accession>
<protein>
    <recommendedName>
        <fullName evidence="4">GNAT family N-acetyltransferase</fullName>
    </recommendedName>
</protein>
<dbReference type="EMBL" id="JBEPLY010000011">
    <property type="protein sequence ID" value="MET3601043.1"/>
    <property type="molecule type" value="Genomic_DNA"/>
</dbReference>
<gene>
    <name evidence="2" type="ORF">ABID12_002994</name>
</gene>
<sequence length="160" mass="18033">MTTLEIETPATIFDMADMADAHTQIHWAIAKQMWSHGETHVLREDGKPICLFGIYPNDGWAEAWFSVRPECARHMGLIVRHGRLTLDAAPYPAIVTFCATDAGRRLARLCGFRFVEHWNNTELWQRDGRIIRREKRCGRSSQTAGEQPETPVGRSGAATG</sequence>
<evidence type="ECO:0000313" key="3">
    <source>
        <dbReference type="Proteomes" id="UP001549164"/>
    </source>
</evidence>
<comment type="caution">
    <text evidence="2">The sequence shown here is derived from an EMBL/GenBank/DDBJ whole genome shotgun (WGS) entry which is preliminary data.</text>
</comment>
<evidence type="ECO:0008006" key="4">
    <source>
        <dbReference type="Google" id="ProtNLM"/>
    </source>
</evidence>
<evidence type="ECO:0000313" key="2">
    <source>
        <dbReference type="EMBL" id="MET3601043.1"/>
    </source>
</evidence>
<proteinExistence type="predicted"/>
<feature type="region of interest" description="Disordered" evidence="1">
    <location>
        <begin position="135"/>
        <end position="160"/>
    </location>
</feature>
<dbReference type="Proteomes" id="UP001549164">
    <property type="component" value="Unassembled WGS sequence"/>
</dbReference>